<organism evidence="1 2">
    <name type="scientific">Campylobacter estrildidarum</name>
    <dbReference type="NCBI Taxonomy" id="2510189"/>
    <lineage>
        <taxon>Bacteria</taxon>
        <taxon>Pseudomonadati</taxon>
        <taxon>Campylobacterota</taxon>
        <taxon>Epsilonproteobacteria</taxon>
        <taxon>Campylobacterales</taxon>
        <taxon>Campylobacteraceae</taxon>
        <taxon>Campylobacter</taxon>
    </lineage>
</organism>
<dbReference type="Proteomes" id="UP000308838">
    <property type="component" value="Unassembled WGS sequence"/>
</dbReference>
<reference evidence="1 2" key="1">
    <citation type="submission" date="2018-05" db="EMBL/GenBank/DDBJ databases">
        <title>Novel Campyloabacter and Helicobacter Species and Strains.</title>
        <authorList>
            <person name="Mannion A.J."/>
            <person name="Shen Z."/>
            <person name="Fox J.G."/>
        </authorList>
    </citation>
    <scope>NUCLEOTIDE SEQUENCE [LARGE SCALE GENOMIC DNA]</scope>
    <source>
        <strain evidence="2">MIT17-664</strain>
    </source>
</reference>
<gene>
    <name evidence="1" type="ORF">CQA69_02445</name>
</gene>
<comment type="caution">
    <text evidence="1">The sequence shown here is derived from an EMBL/GenBank/DDBJ whole genome shotgun (WGS) entry which is preliminary data.</text>
</comment>
<dbReference type="RefSeq" id="WP_137620240.1">
    <property type="nucleotide sequence ID" value="NZ_NXLZ01000003.1"/>
</dbReference>
<evidence type="ECO:0000313" key="1">
    <source>
        <dbReference type="EMBL" id="TKX31500.1"/>
    </source>
</evidence>
<protein>
    <submittedName>
        <fullName evidence="1">Uncharacterized protein</fullName>
    </submittedName>
</protein>
<dbReference type="AlphaFoldDB" id="A0A4U7BMS1"/>
<proteinExistence type="predicted"/>
<evidence type="ECO:0000313" key="2">
    <source>
        <dbReference type="Proteomes" id="UP000308838"/>
    </source>
</evidence>
<dbReference type="EMBL" id="NXLZ01000003">
    <property type="protein sequence ID" value="TKX31500.1"/>
    <property type="molecule type" value="Genomic_DNA"/>
</dbReference>
<name>A0A4U7BMS1_9BACT</name>
<keyword evidence="2" id="KW-1185">Reference proteome</keyword>
<accession>A0A4U7BMS1</accession>
<sequence length="68" mass="8092">MKENQSYKNALSFLALAGFNVPSMVFANTYKNSEKIFVQNYRAKIFFNNSEQFDILNEIIERIFFLKR</sequence>